<keyword evidence="1" id="KW-0472">Membrane</keyword>
<evidence type="ECO:0000313" key="3">
    <source>
        <dbReference type="Proteomes" id="UP000034664"/>
    </source>
</evidence>
<accession>A0A0G0T2G5</accession>
<keyword evidence="1" id="KW-1133">Transmembrane helix</keyword>
<dbReference type="EMBL" id="LBZM01000033">
    <property type="protein sequence ID" value="KKR71204.1"/>
    <property type="molecule type" value="Genomic_DNA"/>
</dbReference>
<proteinExistence type="predicted"/>
<gene>
    <name evidence="2" type="ORF">UU14_C0033G0012</name>
</gene>
<evidence type="ECO:0000313" key="2">
    <source>
        <dbReference type="EMBL" id="KKR71204.1"/>
    </source>
</evidence>
<evidence type="ECO:0000256" key="1">
    <source>
        <dbReference type="SAM" id="Phobius"/>
    </source>
</evidence>
<feature type="transmembrane region" description="Helical" evidence="1">
    <location>
        <begin position="58"/>
        <end position="80"/>
    </location>
</feature>
<reference evidence="2 3" key="1">
    <citation type="journal article" date="2015" name="Nature">
        <title>rRNA introns, odd ribosomes, and small enigmatic genomes across a large radiation of phyla.</title>
        <authorList>
            <person name="Brown C.T."/>
            <person name="Hug L.A."/>
            <person name="Thomas B.C."/>
            <person name="Sharon I."/>
            <person name="Castelle C.J."/>
            <person name="Singh A."/>
            <person name="Wilkins M.J."/>
            <person name="Williams K.H."/>
            <person name="Banfield J.F."/>
        </authorList>
    </citation>
    <scope>NUCLEOTIDE SEQUENCE [LARGE SCALE GENOMIC DNA]</scope>
</reference>
<keyword evidence="1" id="KW-0812">Transmembrane</keyword>
<dbReference type="AlphaFoldDB" id="A0A0G0T2G5"/>
<protein>
    <submittedName>
        <fullName evidence="2">Uncharacterized protein</fullName>
    </submittedName>
</protein>
<comment type="caution">
    <text evidence="2">The sequence shown here is derived from an EMBL/GenBank/DDBJ whole genome shotgun (WGS) entry which is preliminary data.</text>
</comment>
<organism evidence="2 3">
    <name type="scientific">Candidatus Roizmanbacteria bacterium GW2011_GWB1_40_7</name>
    <dbReference type="NCBI Taxonomy" id="1618482"/>
    <lineage>
        <taxon>Bacteria</taxon>
        <taxon>Candidatus Roizmaniibacteriota</taxon>
    </lineage>
</organism>
<dbReference type="Proteomes" id="UP000034664">
    <property type="component" value="Unassembled WGS sequence"/>
</dbReference>
<name>A0A0G0T2G5_9BACT</name>
<sequence length="182" mass="20209">MKVLFPAQHDRMFISNRTWFEIISFALRLNSGQARLPTLARTRLQRCSSFGQGNSGQALAEVLFALAMSILLIMGMVVAMRSGLSNSQYSVHKIQSRFLAEEGIELARIARDNNGITSVRNGCCNINNNTIQNGTTFIRSINTNPSPCATIGLCRVTVTIEWTELNRDVNTVLTTILTNRND</sequence>